<feature type="chain" id="PRO_5029736080" description="Secreted protein" evidence="1">
    <location>
        <begin position="28"/>
        <end position="260"/>
    </location>
</feature>
<name>A0A7J0FYD7_9ERIC</name>
<protein>
    <recommendedName>
        <fullName evidence="4">Secreted protein</fullName>
    </recommendedName>
</protein>
<dbReference type="Proteomes" id="UP000585474">
    <property type="component" value="Unassembled WGS sequence"/>
</dbReference>
<sequence>MAVWKTSSVLSLCICVVVSSLRCGASASPPMCPLQSPSLLHNLQPQCPLSVSDISALEVRLICPWLEEYLMRVLKCTSGSDVEGRPQMHVVVGEAVCAHVFLGGECLKLLEGQVGTSTRGAVREPQRFEARGAVRRVPLTTVVAPLTSVMHGFTCYHCKMRLPFPFPLQTFGKKMQNVFHFVSNDGLLVKTKMPKHGETPVQGSLLPNEILGSKTTYVEARPRTQDPGRTCGLEARVKEILKWDKEISLRDLICQGIGYL</sequence>
<accession>A0A7J0FYD7</accession>
<dbReference type="EMBL" id="BJWL01000016">
    <property type="protein sequence ID" value="GFZ03703.1"/>
    <property type="molecule type" value="Genomic_DNA"/>
</dbReference>
<evidence type="ECO:0000313" key="3">
    <source>
        <dbReference type="Proteomes" id="UP000585474"/>
    </source>
</evidence>
<evidence type="ECO:0000256" key="1">
    <source>
        <dbReference type="SAM" id="SignalP"/>
    </source>
</evidence>
<comment type="caution">
    <text evidence="2">The sequence shown here is derived from an EMBL/GenBank/DDBJ whole genome shotgun (WGS) entry which is preliminary data.</text>
</comment>
<reference evidence="2 3" key="1">
    <citation type="submission" date="2019-07" db="EMBL/GenBank/DDBJ databases">
        <title>De Novo Assembly of kiwifruit Actinidia rufa.</title>
        <authorList>
            <person name="Sugita-Konishi S."/>
            <person name="Sato K."/>
            <person name="Mori E."/>
            <person name="Abe Y."/>
            <person name="Kisaki G."/>
            <person name="Hamano K."/>
            <person name="Suezawa K."/>
            <person name="Otani M."/>
            <person name="Fukuda T."/>
            <person name="Manabe T."/>
            <person name="Gomi K."/>
            <person name="Tabuchi M."/>
            <person name="Akimitsu K."/>
            <person name="Kataoka I."/>
        </authorList>
    </citation>
    <scope>NUCLEOTIDE SEQUENCE [LARGE SCALE GENOMIC DNA]</scope>
    <source>
        <strain evidence="3">cv. Fuchu</strain>
    </source>
</reference>
<gene>
    <name evidence="2" type="ORF">Acr_16g0003270</name>
</gene>
<feature type="signal peptide" evidence="1">
    <location>
        <begin position="1"/>
        <end position="27"/>
    </location>
</feature>
<keyword evidence="1" id="KW-0732">Signal</keyword>
<proteinExistence type="predicted"/>
<keyword evidence="3" id="KW-1185">Reference proteome</keyword>
<evidence type="ECO:0000313" key="2">
    <source>
        <dbReference type="EMBL" id="GFZ03703.1"/>
    </source>
</evidence>
<dbReference type="AlphaFoldDB" id="A0A7J0FYD7"/>
<evidence type="ECO:0008006" key="4">
    <source>
        <dbReference type="Google" id="ProtNLM"/>
    </source>
</evidence>
<organism evidence="2 3">
    <name type="scientific">Actinidia rufa</name>
    <dbReference type="NCBI Taxonomy" id="165716"/>
    <lineage>
        <taxon>Eukaryota</taxon>
        <taxon>Viridiplantae</taxon>
        <taxon>Streptophyta</taxon>
        <taxon>Embryophyta</taxon>
        <taxon>Tracheophyta</taxon>
        <taxon>Spermatophyta</taxon>
        <taxon>Magnoliopsida</taxon>
        <taxon>eudicotyledons</taxon>
        <taxon>Gunneridae</taxon>
        <taxon>Pentapetalae</taxon>
        <taxon>asterids</taxon>
        <taxon>Ericales</taxon>
        <taxon>Actinidiaceae</taxon>
        <taxon>Actinidia</taxon>
    </lineage>
</organism>